<keyword evidence="5" id="KW-1185">Reference proteome</keyword>
<name>B2IJJ0_BEII9</name>
<comment type="similarity">
    <text evidence="1">Belongs to the short-chain dehydrogenases/reductases (SDR) family.</text>
</comment>
<dbReference type="Proteomes" id="UP000001695">
    <property type="component" value="Chromosome"/>
</dbReference>
<evidence type="ECO:0000256" key="3">
    <source>
        <dbReference type="SAM" id="Phobius"/>
    </source>
</evidence>
<evidence type="ECO:0000256" key="2">
    <source>
        <dbReference type="ARBA" id="ARBA00023002"/>
    </source>
</evidence>
<reference evidence="4 5" key="2">
    <citation type="journal article" date="2010" name="J. Bacteriol.">
        <title>Complete genome sequence of Beijerinckia indica subsp. indica.</title>
        <authorList>
            <person name="Tamas I."/>
            <person name="Dedysh S.N."/>
            <person name="Liesack W."/>
            <person name="Stott M.B."/>
            <person name="Alam M."/>
            <person name="Murrell J.C."/>
            <person name="Dunfield P.F."/>
        </authorList>
    </citation>
    <scope>NUCLEOTIDE SEQUENCE [LARGE SCALE GENOMIC DNA]</scope>
    <source>
        <strain evidence="5">ATCC 9039 / DSM 1715 / NCIMB 8712</strain>
    </source>
</reference>
<dbReference type="STRING" id="395963.Bind_1222"/>
<dbReference type="PRINTS" id="PR00081">
    <property type="entry name" value="GDHRDH"/>
</dbReference>
<reference evidence="5" key="1">
    <citation type="submission" date="2008-03" db="EMBL/GenBank/DDBJ databases">
        <title>Complete sequence of chromosome of Beijerinckia indica subsp. indica ATCC 9039.</title>
        <authorList>
            <consortium name="US DOE Joint Genome Institute"/>
            <person name="Copeland A."/>
            <person name="Lucas S."/>
            <person name="Lapidus A."/>
            <person name="Glavina del Rio T."/>
            <person name="Dalin E."/>
            <person name="Tice H."/>
            <person name="Bruce D."/>
            <person name="Goodwin L."/>
            <person name="Pitluck S."/>
            <person name="LaButti K."/>
            <person name="Schmutz J."/>
            <person name="Larimer F."/>
            <person name="Land M."/>
            <person name="Hauser L."/>
            <person name="Kyrpides N."/>
            <person name="Mikhailova N."/>
            <person name="Dunfield P.F."/>
            <person name="Dedysh S.N."/>
            <person name="Liesack W."/>
            <person name="Saw J.H."/>
            <person name="Alam M."/>
            <person name="Chen Y."/>
            <person name="Murrell J.C."/>
            <person name="Richardson P."/>
        </authorList>
    </citation>
    <scope>NUCLEOTIDE SEQUENCE [LARGE SCALE GENOMIC DNA]</scope>
    <source>
        <strain evidence="5">ATCC 9039 / DSM 1715 / NCIMB 8712</strain>
    </source>
</reference>
<dbReference type="InterPro" id="IPR036291">
    <property type="entry name" value="NAD(P)-bd_dom_sf"/>
</dbReference>
<dbReference type="GO" id="GO:0016491">
    <property type="term" value="F:oxidoreductase activity"/>
    <property type="evidence" value="ECO:0007669"/>
    <property type="project" value="UniProtKB-KW"/>
</dbReference>
<dbReference type="EMBL" id="CP001016">
    <property type="protein sequence ID" value="ACB94864.1"/>
    <property type="molecule type" value="Genomic_DNA"/>
</dbReference>
<dbReference type="PANTHER" id="PTHR44196:SF1">
    <property type="entry name" value="DEHYDROGENASE_REDUCTASE SDR FAMILY MEMBER 7B"/>
    <property type="match status" value="1"/>
</dbReference>
<keyword evidence="2" id="KW-0560">Oxidoreductase</keyword>
<gene>
    <name evidence="4" type="ordered locus">Bind_1222</name>
</gene>
<dbReference type="PANTHER" id="PTHR44196">
    <property type="entry name" value="DEHYDROGENASE/REDUCTASE SDR FAMILY MEMBER 7B"/>
    <property type="match status" value="1"/>
</dbReference>
<sequence length="258" mass="28303">MAVYRARPRDGVAWVTGASSGIGRAVAMELARRGYRVAATARRKGDLEDLAAAMPNIISFPGDVTDLAGMRAMVKRIERQLGPIALAFFNAGVYFIQERKGLAAEIAWRTFEVNTGGVLNCLDPLLPEMRRRRFGQIVLNASLAGYGGIPGSLAYGASKAALISLAETLKLTEERAGINVQVVNPGFVETPMTAPNDFFEMPFLMDADGAARRICDGFERGGFEITFPKRLAWSFKFACLLPYPLFFAIMRRATRRVQ</sequence>
<dbReference type="Pfam" id="PF00106">
    <property type="entry name" value="adh_short"/>
    <property type="match status" value="1"/>
</dbReference>
<dbReference type="SUPFAM" id="SSF51735">
    <property type="entry name" value="NAD(P)-binding Rossmann-fold domains"/>
    <property type="match status" value="1"/>
</dbReference>
<dbReference type="Gene3D" id="3.40.50.720">
    <property type="entry name" value="NAD(P)-binding Rossmann-like Domain"/>
    <property type="match status" value="1"/>
</dbReference>
<protein>
    <submittedName>
        <fullName evidence="4">Short-chain dehydrogenase/reductase SDR</fullName>
    </submittedName>
</protein>
<keyword evidence="3" id="KW-0812">Transmembrane</keyword>
<dbReference type="KEGG" id="bid:Bind_1222"/>
<accession>B2IJJ0</accession>
<proteinExistence type="inferred from homology"/>
<dbReference type="GO" id="GO:0016020">
    <property type="term" value="C:membrane"/>
    <property type="evidence" value="ECO:0007669"/>
    <property type="project" value="TreeGrafter"/>
</dbReference>
<dbReference type="eggNOG" id="COG0300">
    <property type="taxonomic scope" value="Bacteria"/>
</dbReference>
<feature type="transmembrane region" description="Helical" evidence="3">
    <location>
        <begin position="231"/>
        <end position="250"/>
    </location>
</feature>
<organism evidence="4 5">
    <name type="scientific">Beijerinckia indica subsp. indica (strain ATCC 9039 / DSM 1715 / NCIMB 8712)</name>
    <dbReference type="NCBI Taxonomy" id="395963"/>
    <lineage>
        <taxon>Bacteria</taxon>
        <taxon>Pseudomonadati</taxon>
        <taxon>Pseudomonadota</taxon>
        <taxon>Alphaproteobacteria</taxon>
        <taxon>Hyphomicrobiales</taxon>
        <taxon>Beijerinckiaceae</taxon>
        <taxon>Beijerinckia</taxon>
    </lineage>
</organism>
<keyword evidence="3" id="KW-1133">Transmembrane helix</keyword>
<evidence type="ECO:0000313" key="5">
    <source>
        <dbReference type="Proteomes" id="UP000001695"/>
    </source>
</evidence>
<dbReference type="HOGENOM" id="CLU_010194_2_1_5"/>
<dbReference type="AlphaFoldDB" id="B2IJJ0"/>
<keyword evidence="3" id="KW-0472">Membrane</keyword>
<dbReference type="OrthoDB" id="335726at2"/>
<dbReference type="InterPro" id="IPR002347">
    <property type="entry name" value="SDR_fam"/>
</dbReference>
<evidence type="ECO:0000313" key="4">
    <source>
        <dbReference type="EMBL" id="ACB94864.1"/>
    </source>
</evidence>
<evidence type="ECO:0000256" key="1">
    <source>
        <dbReference type="ARBA" id="ARBA00006484"/>
    </source>
</evidence>